<evidence type="ECO:0000313" key="1">
    <source>
        <dbReference type="EMBL" id="KAK0610165.1"/>
    </source>
</evidence>
<comment type="caution">
    <text evidence="1">The sequence shown here is derived from an EMBL/GenBank/DDBJ whole genome shotgun (WGS) entry which is preliminary data.</text>
</comment>
<name>A0AA39WBL8_9PEZI</name>
<sequence length="174" mass="19665">MKELCQFYKTLEKELSAVLGDGDQNDPEELNRIMHDMSLSMSMGNFSYMGKKKALYKSYLAVRSLDLDADESDTEPIPLPWELAEDPGGLLFLLHDISDPYILRETQPGQFQFVCPASIYGYDKYKTGEYFPKLKDWGDFVLNKVDPDGDFDKWLFARSDTSGSEDGEATAADG</sequence>
<proteinExistence type="predicted"/>
<evidence type="ECO:0000313" key="2">
    <source>
        <dbReference type="Proteomes" id="UP001174934"/>
    </source>
</evidence>
<reference evidence="1" key="1">
    <citation type="submission" date="2023-06" db="EMBL/GenBank/DDBJ databases">
        <title>Genome-scale phylogeny and comparative genomics of the fungal order Sordariales.</title>
        <authorList>
            <consortium name="Lawrence Berkeley National Laboratory"/>
            <person name="Hensen N."/>
            <person name="Bonometti L."/>
            <person name="Westerberg I."/>
            <person name="Brannstrom I.O."/>
            <person name="Guillou S."/>
            <person name="Cros-Aarteil S."/>
            <person name="Calhoun S."/>
            <person name="Haridas S."/>
            <person name="Kuo A."/>
            <person name="Mondo S."/>
            <person name="Pangilinan J."/>
            <person name="Riley R."/>
            <person name="LaButti K."/>
            <person name="Andreopoulos B."/>
            <person name="Lipzen A."/>
            <person name="Chen C."/>
            <person name="Yanf M."/>
            <person name="Daum C."/>
            <person name="Ng V."/>
            <person name="Clum A."/>
            <person name="Steindorff A."/>
            <person name="Ohm R."/>
            <person name="Martin F."/>
            <person name="Silar P."/>
            <person name="Natvig D."/>
            <person name="Lalanne C."/>
            <person name="Gautier V."/>
            <person name="Ament-velasquez S.L."/>
            <person name="Kruys A."/>
            <person name="Hutchinson M.I."/>
            <person name="Powell A.J."/>
            <person name="Barry K."/>
            <person name="Miller A.N."/>
            <person name="Grigoriev I.V."/>
            <person name="Debuchy R."/>
            <person name="Gladieux P."/>
            <person name="Thoren M.H."/>
            <person name="Johannesson H."/>
        </authorList>
    </citation>
    <scope>NUCLEOTIDE SEQUENCE</scope>
    <source>
        <strain evidence="1">SMH3391-2</strain>
    </source>
</reference>
<protein>
    <submittedName>
        <fullName evidence="1">Uncharacterized protein</fullName>
    </submittedName>
</protein>
<gene>
    <name evidence="1" type="ORF">B0T17DRAFT_621434</name>
</gene>
<keyword evidence="2" id="KW-1185">Reference proteome</keyword>
<accession>A0AA39WBL8</accession>
<dbReference type="EMBL" id="JAULSR010000011">
    <property type="protein sequence ID" value="KAK0610165.1"/>
    <property type="molecule type" value="Genomic_DNA"/>
</dbReference>
<organism evidence="1 2">
    <name type="scientific">Bombardia bombarda</name>
    <dbReference type="NCBI Taxonomy" id="252184"/>
    <lineage>
        <taxon>Eukaryota</taxon>
        <taxon>Fungi</taxon>
        <taxon>Dikarya</taxon>
        <taxon>Ascomycota</taxon>
        <taxon>Pezizomycotina</taxon>
        <taxon>Sordariomycetes</taxon>
        <taxon>Sordariomycetidae</taxon>
        <taxon>Sordariales</taxon>
        <taxon>Lasiosphaeriaceae</taxon>
        <taxon>Bombardia</taxon>
    </lineage>
</organism>
<dbReference type="Proteomes" id="UP001174934">
    <property type="component" value="Unassembled WGS sequence"/>
</dbReference>
<dbReference type="AlphaFoldDB" id="A0AA39WBL8"/>